<evidence type="ECO:0000259" key="2">
    <source>
        <dbReference type="Pfam" id="PF24729"/>
    </source>
</evidence>
<keyword evidence="1" id="KW-0547">Nucleotide-binding</keyword>
<evidence type="ECO:0000313" key="4">
    <source>
        <dbReference type="Proteomes" id="UP001519921"/>
    </source>
</evidence>
<protein>
    <submittedName>
        <fullName evidence="3">ABC transporter ATPase</fullName>
    </submittedName>
</protein>
<dbReference type="EMBL" id="JAHXPT010000002">
    <property type="protein sequence ID" value="MBW6408978.1"/>
    <property type="molecule type" value="Genomic_DNA"/>
</dbReference>
<evidence type="ECO:0000256" key="1">
    <source>
        <dbReference type="ARBA" id="ARBA00022741"/>
    </source>
</evidence>
<gene>
    <name evidence="3" type="ORF">KYD98_02640</name>
</gene>
<organism evidence="3 4">
    <name type="scientific">Clostridium weizhouense</name>
    <dbReference type="NCBI Taxonomy" id="2859781"/>
    <lineage>
        <taxon>Bacteria</taxon>
        <taxon>Bacillati</taxon>
        <taxon>Bacillota</taxon>
        <taxon>Clostridia</taxon>
        <taxon>Eubacteriales</taxon>
        <taxon>Clostridiaceae</taxon>
        <taxon>Clostridium</taxon>
    </lineage>
</organism>
<name>A0ABS7AK03_9CLOT</name>
<comment type="caution">
    <text evidence="3">The sequence shown here is derived from an EMBL/GenBank/DDBJ whole genome shotgun (WGS) entry which is preliminary data.</text>
</comment>
<accession>A0ABS7AK03</accession>
<dbReference type="Pfam" id="PF24729">
    <property type="entry name" value="Acb2_Tad1_hairpin"/>
    <property type="match status" value="1"/>
</dbReference>
<feature type="domain" description="Acb2/Tad1 hairpin" evidence="2">
    <location>
        <begin position="45"/>
        <end position="108"/>
    </location>
</feature>
<sequence length="121" mass="13901">MKELNTIQKREKLNKVFATDEIGPGGANHKYLIVSDVGLQVPKEQKIVFQKGARKEENSQHGVIDTDLLEIVRDRLKSFQAGPFSSRENACALTHIEEALMWMNRRVEDRIERNVLGRNEK</sequence>
<dbReference type="Proteomes" id="UP001519921">
    <property type="component" value="Unassembled WGS sequence"/>
</dbReference>
<dbReference type="RefSeq" id="WP_219778041.1">
    <property type="nucleotide sequence ID" value="NZ_JAHXPT010000002.1"/>
</dbReference>
<proteinExistence type="predicted"/>
<dbReference type="InterPro" id="IPR056098">
    <property type="entry name" value="Acb2/Tad1_hairpin"/>
</dbReference>
<keyword evidence="4" id="KW-1185">Reference proteome</keyword>
<evidence type="ECO:0000313" key="3">
    <source>
        <dbReference type="EMBL" id="MBW6408978.1"/>
    </source>
</evidence>
<reference evidence="3 4" key="1">
    <citation type="submission" date="2021-07" db="EMBL/GenBank/DDBJ databases">
        <title>Clostridium weizhouense sp. nov., an anaerobic bacterium isolated from activated sludge of Petroleum wastewater.</title>
        <authorList>
            <person name="Li Q."/>
        </authorList>
    </citation>
    <scope>NUCLEOTIDE SEQUENCE [LARGE SCALE GENOMIC DNA]</scope>
    <source>
        <strain evidence="3 4">YB-6</strain>
    </source>
</reference>